<name>A0ABV0PVY6_9TELE</name>
<reference evidence="1 2" key="1">
    <citation type="submission" date="2021-06" db="EMBL/GenBank/DDBJ databases">
        <authorList>
            <person name="Palmer J.M."/>
        </authorList>
    </citation>
    <scope>NUCLEOTIDE SEQUENCE [LARGE SCALE GENOMIC DNA]</scope>
    <source>
        <strain evidence="1 2">GA_2019</strain>
        <tissue evidence="1">Muscle</tissue>
    </source>
</reference>
<dbReference type="Proteomes" id="UP001476798">
    <property type="component" value="Unassembled WGS sequence"/>
</dbReference>
<proteinExistence type="predicted"/>
<comment type="caution">
    <text evidence="1">The sequence shown here is derived from an EMBL/GenBank/DDBJ whole genome shotgun (WGS) entry which is preliminary data.</text>
</comment>
<evidence type="ECO:0000313" key="1">
    <source>
        <dbReference type="EMBL" id="MEQ2187497.1"/>
    </source>
</evidence>
<accession>A0ABV0PVY6</accession>
<gene>
    <name evidence="1" type="ORF">GOODEAATRI_005307</name>
</gene>
<keyword evidence="2" id="KW-1185">Reference proteome</keyword>
<dbReference type="EMBL" id="JAHRIO010090200">
    <property type="protein sequence ID" value="MEQ2187497.1"/>
    <property type="molecule type" value="Genomic_DNA"/>
</dbReference>
<protein>
    <submittedName>
        <fullName evidence="1">Uncharacterized protein</fullName>
    </submittedName>
</protein>
<organism evidence="1 2">
    <name type="scientific">Goodea atripinnis</name>
    <dbReference type="NCBI Taxonomy" id="208336"/>
    <lineage>
        <taxon>Eukaryota</taxon>
        <taxon>Metazoa</taxon>
        <taxon>Chordata</taxon>
        <taxon>Craniata</taxon>
        <taxon>Vertebrata</taxon>
        <taxon>Euteleostomi</taxon>
        <taxon>Actinopterygii</taxon>
        <taxon>Neopterygii</taxon>
        <taxon>Teleostei</taxon>
        <taxon>Neoteleostei</taxon>
        <taxon>Acanthomorphata</taxon>
        <taxon>Ovalentaria</taxon>
        <taxon>Atherinomorphae</taxon>
        <taxon>Cyprinodontiformes</taxon>
        <taxon>Goodeidae</taxon>
        <taxon>Goodea</taxon>
    </lineage>
</organism>
<sequence length="104" mass="12138">MQVYTRMMFSCLGFICIGKHSGSAYFYAYVCEKERWRKRQCLNLRRVQSFFILPWQQEVDGTLKKTRISENDTSGKQKIAKLCFTPSTGIDAAFCKSFISKVER</sequence>
<evidence type="ECO:0000313" key="2">
    <source>
        <dbReference type="Proteomes" id="UP001476798"/>
    </source>
</evidence>